<evidence type="ECO:0000259" key="4">
    <source>
        <dbReference type="Pfam" id="PF16177"/>
    </source>
</evidence>
<evidence type="ECO:0000313" key="6">
    <source>
        <dbReference type="Proteomes" id="UP000744769"/>
    </source>
</evidence>
<dbReference type="EMBL" id="JAAOIV010000001">
    <property type="protein sequence ID" value="NHN54317.1"/>
    <property type="molecule type" value="Genomic_DNA"/>
</dbReference>
<dbReference type="PANTHER" id="PTHR43347">
    <property type="entry name" value="ACYL-COA SYNTHETASE"/>
    <property type="match status" value="1"/>
</dbReference>
<name>A0A967E7N3_9MICO</name>
<evidence type="ECO:0000256" key="1">
    <source>
        <dbReference type="ARBA" id="ARBA00006432"/>
    </source>
</evidence>
<feature type="domain" description="AMP-dependent synthetase/ligase" evidence="2">
    <location>
        <begin position="65"/>
        <end position="448"/>
    </location>
</feature>
<dbReference type="GO" id="GO:0070013">
    <property type="term" value="C:intracellular organelle lumen"/>
    <property type="evidence" value="ECO:0007669"/>
    <property type="project" value="UniProtKB-ARBA"/>
</dbReference>
<protein>
    <submittedName>
        <fullName evidence="5">Propionyl-CoA synthetase</fullName>
    </submittedName>
</protein>
<evidence type="ECO:0000259" key="3">
    <source>
        <dbReference type="Pfam" id="PF13193"/>
    </source>
</evidence>
<dbReference type="AlphaFoldDB" id="A0A967E7N3"/>
<dbReference type="InterPro" id="IPR000873">
    <property type="entry name" value="AMP-dep_synth/lig_dom"/>
</dbReference>
<dbReference type="Gene3D" id="3.30.300.30">
    <property type="match status" value="1"/>
</dbReference>
<dbReference type="PANTHER" id="PTHR43347:SF3">
    <property type="entry name" value="ACYL-COA SYNTHETASE SHORT-CHAIN FAMILY MEMBER 3, MITOCHONDRIAL"/>
    <property type="match status" value="1"/>
</dbReference>
<feature type="domain" description="AMP-binding enzyme C-terminal" evidence="3">
    <location>
        <begin position="513"/>
        <end position="597"/>
    </location>
</feature>
<dbReference type="Gene3D" id="3.40.50.12780">
    <property type="entry name" value="N-terminal domain of ligase-like"/>
    <property type="match status" value="1"/>
</dbReference>
<dbReference type="Pfam" id="PF16177">
    <property type="entry name" value="ACAS_N"/>
    <property type="match status" value="1"/>
</dbReference>
<dbReference type="SUPFAM" id="SSF56801">
    <property type="entry name" value="Acetyl-CoA synthetase-like"/>
    <property type="match status" value="1"/>
</dbReference>
<dbReference type="PROSITE" id="PS00455">
    <property type="entry name" value="AMP_BINDING"/>
    <property type="match status" value="1"/>
</dbReference>
<organism evidence="5 6">
    <name type="scientific">Metallococcus carri</name>
    <dbReference type="NCBI Taxonomy" id="1656884"/>
    <lineage>
        <taxon>Bacteria</taxon>
        <taxon>Bacillati</taxon>
        <taxon>Actinomycetota</taxon>
        <taxon>Actinomycetes</taxon>
        <taxon>Micrococcales</taxon>
        <taxon>Dermacoccaceae</taxon>
        <taxon>Metallococcus</taxon>
    </lineage>
</organism>
<dbReference type="InterPro" id="IPR045851">
    <property type="entry name" value="AMP-bd_C_sf"/>
</dbReference>
<evidence type="ECO:0000259" key="2">
    <source>
        <dbReference type="Pfam" id="PF00501"/>
    </source>
</evidence>
<dbReference type="GO" id="GO:0050218">
    <property type="term" value="F:propionate-CoA ligase activity"/>
    <property type="evidence" value="ECO:0007669"/>
    <property type="project" value="TreeGrafter"/>
</dbReference>
<dbReference type="NCBIfam" id="NF001208">
    <property type="entry name" value="PRK00174.1"/>
    <property type="match status" value="1"/>
</dbReference>
<comment type="caution">
    <text evidence="5">The sequence shown here is derived from an EMBL/GenBank/DDBJ whole genome shotgun (WGS) entry which is preliminary data.</text>
</comment>
<dbReference type="InterPro" id="IPR032387">
    <property type="entry name" value="ACAS_N"/>
</dbReference>
<proteinExistence type="inferred from homology"/>
<gene>
    <name evidence="5" type="ORF">G9U51_00770</name>
</gene>
<dbReference type="FunFam" id="3.40.50.12780:FF:000011">
    <property type="entry name" value="Acetyl-coenzyme A synthetase 2-like, mitochondrial"/>
    <property type="match status" value="1"/>
</dbReference>
<dbReference type="Pfam" id="PF00501">
    <property type="entry name" value="AMP-binding"/>
    <property type="match status" value="1"/>
</dbReference>
<dbReference type="InterPro" id="IPR025110">
    <property type="entry name" value="AMP-bd_C"/>
</dbReference>
<dbReference type="InterPro" id="IPR042099">
    <property type="entry name" value="ANL_N_sf"/>
</dbReference>
<dbReference type="InterPro" id="IPR020845">
    <property type="entry name" value="AMP-binding_CS"/>
</dbReference>
<dbReference type="RefSeq" id="WP_166191774.1">
    <property type="nucleotide sequence ID" value="NZ_JAAOIV010000001.1"/>
</dbReference>
<dbReference type="Proteomes" id="UP000744769">
    <property type="component" value="Unassembled WGS sequence"/>
</dbReference>
<reference evidence="5" key="1">
    <citation type="submission" date="2020-03" db="EMBL/GenBank/DDBJ databases">
        <title>Draft sequencing of Calidifontibacter sp. DB0510.</title>
        <authorList>
            <person name="Kim D.-U."/>
        </authorList>
    </citation>
    <scope>NUCLEOTIDE SEQUENCE</scope>
    <source>
        <strain evidence="5">DB0510</strain>
    </source>
</reference>
<sequence length="633" mass="68917">MTNAYRAAYDLSRSDPERFWLDAAKAINWINPPKRALDDSRPPFYRWFPDARLNVCFNALDRHVIAGRADQPALIYDSPVTDTVTTFTYAELLELVGRAAGVLRDLGVRQGDRVVVYLPMIPEAVITMLACARIGAVHSVVFGGFAPAELAARIDDARPTVVVTASGGVERTRVIPYKPMVDEAIERARHKPDRVLVVQRPQVEAEMGERDVDWATAMRPGAVEPAGCVPVAATDPLYVLYTSGTTGKPKGIVRDSGGYAVALQYSMTHLYGMQPGDVWFTASDVGWVVGHSYIVYAPLIVGCTTVLFEGKPVGTPDASTFWRIVQQHRVRGMFTAPTALRAIKKEDPSGELLKAHDTSSLQTLFMAGERLDPDTWQWATDMLGVPVVDNWWQTETGWPIAINPVGLQRLPIKPGSATVPSPGYDVRVLDERGEQCPPGTEGAVCIKLPLPPGTLPTLWGDDERYVSSYLSAYDGYYLTGDGGYIDDDGYVFVLGRTDDVLNVAGHRLSTGGIEAALSSHPAVAECAVIGVRDQLKGQVPRALVVLKAGEQWSTLTDDQLDTLRSELGAVVREQVGAIATLQQVDIVPALPKTRSGKILRKTMRQLADGDEALVPSTIEDASVLNDLRPVLHP</sequence>
<accession>A0A967E7N3</accession>
<feature type="domain" description="Acetyl-coenzyme A synthetase N-terminal" evidence="4">
    <location>
        <begin position="5"/>
        <end position="59"/>
    </location>
</feature>
<keyword evidence="6" id="KW-1185">Reference proteome</keyword>
<comment type="similarity">
    <text evidence="1">Belongs to the ATP-dependent AMP-binding enzyme family.</text>
</comment>
<dbReference type="Pfam" id="PF13193">
    <property type="entry name" value="AMP-binding_C"/>
    <property type="match status" value="1"/>
</dbReference>
<evidence type="ECO:0000313" key="5">
    <source>
        <dbReference type="EMBL" id="NHN54317.1"/>
    </source>
</evidence>